<dbReference type="GO" id="GO:0003796">
    <property type="term" value="F:lysozyme activity"/>
    <property type="evidence" value="ECO:0007669"/>
    <property type="project" value="UniProtKB-EC"/>
</dbReference>
<proteinExistence type="inferred from homology"/>
<dbReference type="InterPro" id="IPR036366">
    <property type="entry name" value="PGBDSf"/>
</dbReference>
<dbReference type="GO" id="GO:0016998">
    <property type="term" value="P:cell wall macromolecule catabolic process"/>
    <property type="evidence" value="ECO:0007669"/>
    <property type="project" value="InterPro"/>
</dbReference>
<dbReference type="GO" id="GO:0042742">
    <property type="term" value="P:defense response to bacterium"/>
    <property type="evidence" value="ECO:0007669"/>
    <property type="project" value="UniProtKB-KW"/>
</dbReference>
<evidence type="ECO:0000256" key="1">
    <source>
        <dbReference type="ARBA" id="ARBA00022529"/>
    </source>
</evidence>
<dbReference type="Pfam" id="PF01471">
    <property type="entry name" value="PG_binding_1"/>
    <property type="match status" value="1"/>
</dbReference>
<protein>
    <recommendedName>
        <fullName evidence="4">Lysozyme</fullName>
        <ecNumber evidence="4">3.2.1.17</ecNumber>
    </recommendedName>
</protein>
<evidence type="ECO:0000256" key="3">
    <source>
        <dbReference type="ARBA" id="ARBA00023200"/>
    </source>
</evidence>
<dbReference type="InterPro" id="IPR002477">
    <property type="entry name" value="Peptidoglycan-bd-like"/>
</dbReference>
<keyword evidence="4" id="KW-0326">Glycosidase</keyword>
<dbReference type="InterPro" id="IPR002196">
    <property type="entry name" value="Glyco_hydro_24"/>
</dbReference>
<dbReference type="GO" id="GO:0031640">
    <property type="term" value="P:killing of cells of another organism"/>
    <property type="evidence" value="ECO:0007669"/>
    <property type="project" value="UniProtKB-KW"/>
</dbReference>
<evidence type="ECO:0000256" key="4">
    <source>
        <dbReference type="RuleBase" id="RU003788"/>
    </source>
</evidence>
<keyword evidence="7" id="KW-1185">Reference proteome</keyword>
<evidence type="ECO:0000259" key="5">
    <source>
        <dbReference type="Pfam" id="PF01471"/>
    </source>
</evidence>
<organism evidence="6 7">
    <name type="scientific">Anabaena sphaerica FACHB-251</name>
    <dbReference type="NCBI Taxonomy" id="2692883"/>
    <lineage>
        <taxon>Bacteria</taxon>
        <taxon>Bacillati</taxon>
        <taxon>Cyanobacteriota</taxon>
        <taxon>Cyanophyceae</taxon>
        <taxon>Nostocales</taxon>
        <taxon>Nostocaceae</taxon>
        <taxon>Anabaena</taxon>
    </lineage>
</organism>
<accession>A0A927A0F0</accession>
<dbReference type="CDD" id="cd00737">
    <property type="entry name" value="lyz_endolysin_autolysin"/>
    <property type="match status" value="1"/>
</dbReference>
<dbReference type="InterPro" id="IPR023346">
    <property type="entry name" value="Lysozyme-like_dom_sf"/>
</dbReference>
<dbReference type="RefSeq" id="WP_190559239.1">
    <property type="nucleotide sequence ID" value="NZ_JACJQU010000004.1"/>
</dbReference>
<keyword evidence="3" id="KW-1035">Host cytoplasm</keyword>
<dbReference type="Pfam" id="PF00959">
    <property type="entry name" value="Phage_lysozyme"/>
    <property type="match status" value="1"/>
</dbReference>
<comment type="similarity">
    <text evidence="4">Belongs to the glycosyl hydrolase 24 family.</text>
</comment>
<sequence>MTTELILNANEALKLGSQGAKVEQLQQILTALNLNPGKIDGDFGNKTLAAVKQFQQKQGLEADGVVGAKTQRSLNNALNNNLNNTLKQPIQNLNSGFYGGISGNLPLAGVTLIKEFEGLCLKAYPDPKTGNKPITIGWGTTRKKDGSEWKLGETITKEEAEDLLMMQLEKNYLPSLQKIPVWNELNANQQGALLSFGYNLGANFYGKPGFQSITRVLENKQWDQIEETFIKYRNPGSKVEAGLRRRRLAEAKLFLKPIAES</sequence>
<dbReference type="Proteomes" id="UP000662185">
    <property type="component" value="Unassembled WGS sequence"/>
</dbReference>
<keyword evidence="1 4" id="KW-0929">Antimicrobial</keyword>
<evidence type="ECO:0000313" key="7">
    <source>
        <dbReference type="Proteomes" id="UP000662185"/>
    </source>
</evidence>
<dbReference type="PANTHER" id="PTHR38107">
    <property type="match status" value="1"/>
</dbReference>
<keyword evidence="2 4" id="KW-0081">Bacteriolytic enzyme</keyword>
<comment type="catalytic activity">
    <reaction evidence="4">
        <text>Hydrolysis of (1-&gt;4)-beta-linkages between N-acetylmuramic acid and N-acetyl-D-glucosamine residues in a peptidoglycan and between N-acetyl-D-glucosamine residues in chitodextrins.</text>
        <dbReference type="EC" id="3.2.1.17"/>
    </reaction>
</comment>
<name>A0A927A0F0_9NOST</name>
<dbReference type="SUPFAM" id="SSF53955">
    <property type="entry name" value="Lysozyme-like"/>
    <property type="match status" value="1"/>
</dbReference>
<dbReference type="InterPro" id="IPR051018">
    <property type="entry name" value="Bacteriophage_GH24"/>
</dbReference>
<dbReference type="InterPro" id="IPR033907">
    <property type="entry name" value="Endolysin_autolysin"/>
</dbReference>
<evidence type="ECO:0000313" key="6">
    <source>
        <dbReference type="EMBL" id="MBD2293629.1"/>
    </source>
</evidence>
<dbReference type="Gene3D" id="1.10.530.40">
    <property type="match status" value="1"/>
</dbReference>
<reference evidence="7" key="1">
    <citation type="journal article" date="2020" name="ISME J.">
        <title>Comparative genomics reveals insights into cyanobacterial evolution and habitat adaptation.</title>
        <authorList>
            <person name="Chen M.Y."/>
            <person name="Teng W.K."/>
            <person name="Zhao L."/>
            <person name="Hu C.X."/>
            <person name="Zhou Y.K."/>
            <person name="Han B.P."/>
            <person name="Song L.R."/>
            <person name="Shu W.S."/>
        </authorList>
    </citation>
    <scope>NUCLEOTIDE SEQUENCE [LARGE SCALE GENOMIC DNA]</scope>
    <source>
        <strain evidence="7">FACHB-251</strain>
    </source>
</reference>
<dbReference type="GO" id="GO:0009253">
    <property type="term" value="P:peptidoglycan catabolic process"/>
    <property type="evidence" value="ECO:0007669"/>
    <property type="project" value="InterPro"/>
</dbReference>
<dbReference type="AlphaFoldDB" id="A0A927A0F0"/>
<comment type="caution">
    <text evidence="6">The sequence shown here is derived from an EMBL/GenBank/DDBJ whole genome shotgun (WGS) entry which is preliminary data.</text>
</comment>
<gene>
    <name evidence="6" type="ORF">H6G06_09040</name>
</gene>
<dbReference type="PANTHER" id="PTHR38107:SF3">
    <property type="entry name" value="LYSOZYME RRRD-RELATED"/>
    <property type="match status" value="1"/>
</dbReference>
<dbReference type="EC" id="3.2.1.17" evidence="4"/>
<dbReference type="InterPro" id="IPR036365">
    <property type="entry name" value="PGBD-like_sf"/>
</dbReference>
<keyword evidence="4" id="KW-0378">Hydrolase</keyword>
<dbReference type="EMBL" id="JACJQU010000004">
    <property type="protein sequence ID" value="MBD2293629.1"/>
    <property type="molecule type" value="Genomic_DNA"/>
</dbReference>
<dbReference type="InterPro" id="IPR023347">
    <property type="entry name" value="Lysozyme_dom_sf"/>
</dbReference>
<evidence type="ECO:0000256" key="2">
    <source>
        <dbReference type="ARBA" id="ARBA00022638"/>
    </source>
</evidence>
<dbReference type="SUPFAM" id="SSF47090">
    <property type="entry name" value="PGBD-like"/>
    <property type="match status" value="1"/>
</dbReference>
<dbReference type="Gene3D" id="1.10.101.10">
    <property type="entry name" value="PGBD-like superfamily/PGBD"/>
    <property type="match status" value="1"/>
</dbReference>
<feature type="domain" description="Peptidoglycan binding-like" evidence="5">
    <location>
        <begin position="18"/>
        <end position="73"/>
    </location>
</feature>